<evidence type="ECO:0000313" key="3">
    <source>
        <dbReference type="Proteomes" id="UP000735302"/>
    </source>
</evidence>
<name>A0AAV3Y9W3_9GAST</name>
<keyword evidence="3" id="KW-1185">Reference proteome</keyword>
<accession>A0AAV3Y9W3</accession>
<reference evidence="2 3" key="1">
    <citation type="journal article" date="2021" name="Elife">
        <title>Chloroplast acquisition without the gene transfer in kleptoplastic sea slugs, Plakobranchus ocellatus.</title>
        <authorList>
            <person name="Maeda T."/>
            <person name="Takahashi S."/>
            <person name="Yoshida T."/>
            <person name="Shimamura S."/>
            <person name="Takaki Y."/>
            <person name="Nagai Y."/>
            <person name="Toyoda A."/>
            <person name="Suzuki Y."/>
            <person name="Arimoto A."/>
            <person name="Ishii H."/>
            <person name="Satoh N."/>
            <person name="Nishiyama T."/>
            <person name="Hasebe M."/>
            <person name="Maruyama T."/>
            <person name="Minagawa J."/>
            <person name="Obokata J."/>
            <person name="Shigenobu S."/>
        </authorList>
    </citation>
    <scope>NUCLEOTIDE SEQUENCE [LARGE SCALE GENOMIC DNA]</scope>
</reference>
<feature type="region of interest" description="Disordered" evidence="1">
    <location>
        <begin position="1"/>
        <end position="25"/>
    </location>
</feature>
<proteinExistence type="predicted"/>
<dbReference type="EMBL" id="BLXT01000699">
    <property type="protein sequence ID" value="GFN79591.1"/>
    <property type="molecule type" value="Genomic_DNA"/>
</dbReference>
<feature type="non-terminal residue" evidence="2">
    <location>
        <position position="59"/>
    </location>
</feature>
<feature type="compositionally biased region" description="Polar residues" evidence="1">
    <location>
        <begin position="1"/>
        <end position="11"/>
    </location>
</feature>
<sequence length="59" mass="6695">MTKTSFGSTNKMIPDFQALNGPKPGGVFELEPTTEGCRQLSGRIRQQLCHQRLLYKQQK</sequence>
<evidence type="ECO:0000313" key="2">
    <source>
        <dbReference type="EMBL" id="GFN79591.1"/>
    </source>
</evidence>
<evidence type="ECO:0000256" key="1">
    <source>
        <dbReference type="SAM" id="MobiDB-lite"/>
    </source>
</evidence>
<gene>
    <name evidence="2" type="ORF">PoB_000609700</name>
</gene>
<dbReference type="Proteomes" id="UP000735302">
    <property type="component" value="Unassembled WGS sequence"/>
</dbReference>
<dbReference type="AlphaFoldDB" id="A0AAV3Y9W3"/>
<organism evidence="2 3">
    <name type="scientific">Plakobranchus ocellatus</name>
    <dbReference type="NCBI Taxonomy" id="259542"/>
    <lineage>
        <taxon>Eukaryota</taxon>
        <taxon>Metazoa</taxon>
        <taxon>Spiralia</taxon>
        <taxon>Lophotrochozoa</taxon>
        <taxon>Mollusca</taxon>
        <taxon>Gastropoda</taxon>
        <taxon>Heterobranchia</taxon>
        <taxon>Euthyneura</taxon>
        <taxon>Panpulmonata</taxon>
        <taxon>Sacoglossa</taxon>
        <taxon>Placobranchoidea</taxon>
        <taxon>Plakobranchidae</taxon>
        <taxon>Plakobranchus</taxon>
    </lineage>
</organism>
<comment type="caution">
    <text evidence="2">The sequence shown here is derived from an EMBL/GenBank/DDBJ whole genome shotgun (WGS) entry which is preliminary data.</text>
</comment>
<protein>
    <submittedName>
        <fullName evidence="2">Uncharacterized protein</fullName>
    </submittedName>
</protein>